<reference evidence="3 4" key="1">
    <citation type="submission" date="2019-08" db="EMBL/GenBank/DDBJ databases">
        <title>Draft genome sequence of Lysobacter sp. UKS-15.</title>
        <authorList>
            <person name="Im W.-T."/>
        </authorList>
    </citation>
    <scope>NUCLEOTIDE SEQUENCE [LARGE SCALE GENOMIC DNA]</scope>
    <source>
        <strain evidence="3 4">UKS-15</strain>
    </source>
</reference>
<dbReference type="Proteomes" id="UP000323164">
    <property type="component" value="Unassembled WGS sequence"/>
</dbReference>
<dbReference type="GO" id="GO:0008033">
    <property type="term" value="P:tRNA processing"/>
    <property type="evidence" value="ECO:0007669"/>
    <property type="project" value="UniProtKB-KW"/>
</dbReference>
<dbReference type="RefSeq" id="WP_328592728.1">
    <property type="nucleotide sequence ID" value="NZ_VTRV01000153.1"/>
</dbReference>
<dbReference type="InterPro" id="IPR014729">
    <property type="entry name" value="Rossmann-like_a/b/a_fold"/>
</dbReference>
<evidence type="ECO:0000256" key="1">
    <source>
        <dbReference type="ARBA" id="ARBA00022694"/>
    </source>
</evidence>
<feature type="domain" description="tRNA(Ile)-lysidine/2-thiocytidine synthase N-terminal" evidence="2">
    <location>
        <begin position="16"/>
        <end position="85"/>
    </location>
</feature>
<dbReference type="Gene3D" id="3.40.50.620">
    <property type="entry name" value="HUPs"/>
    <property type="match status" value="1"/>
</dbReference>
<name>A0A5D8YWU0_9GAMM</name>
<organism evidence="3 4">
    <name type="scientific">Cognatilysobacter lacus</name>
    <dbReference type="NCBI Taxonomy" id="1643323"/>
    <lineage>
        <taxon>Bacteria</taxon>
        <taxon>Pseudomonadati</taxon>
        <taxon>Pseudomonadota</taxon>
        <taxon>Gammaproteobacteria</taxon>
        <taxon>Lysobacterales</taxon>
        <taxon>Lysobacteraceae</taxon>
        <taxon>Cognatilysobacter</taxon>
    </lineage>
</organism>
<keyword evidence="1" id="KW-0819">tRNA processing</keyword>
<dbReference type="Pfam" id="PF01171">
    <property type="entry name" value="ATP_bind_3"/>
    <property type="match status" value="1"/>
</dbReference>
<dbReference type="AlphaFoldDB" id="A0A5D8YWU0"/>
<sequence>MSIDAPAFSPPVRAPVCVALSGGPDSVALLHALAHDAQARADGLRALHVHHGMQDAADSWVAHCVAICASLDVPLAVAFVDVGAHAGL</sequence>
<evidence type="ECO:0000313" key="4">
    <source>
        <dbReference type="Proteomes" id="UP000323164"/>
    </source>
</evidence>
<keyword evidence="4" id="KW-1185">Reference proteome</keyword>
<accession>A0A5D8YWU0</accession>
<feature type="non-terminal residue" evidence="3">
    <location>
        <position position="88"/>
    </location>
</feature>
<comment type="caution">
    <text evidence="3">The sequence shown here is derived from an EMBL/GenBank/DDBJ whole genome shotgun (WGS) entry which is preliminary data.</text>
</comment>
<protein>
    <submittedName>
        <fullName evidence="3">tRNA(Ile)-lysidine synthetase</fullName>
    </submittedName>
</protein>
<proteinExistence type="predicted"/>
<dbReference type="SUPFAM" id="SSF52402">
    <property type="entry name" value="Adenine nucleotide alpha hydrolases-like"/>
    <property type="match status" value="1"/>
</dbReference>
<dbReference type="InterPro" id="IPR011063">
    <property type="entry name" value="TilS/TtcA_N"/>
</dbReference>
<evidence type="ECO:0000313" key="3">
    <source>
        <dbReference type="EMBL" id="TZF86981.1"/>
    </source>
</evidence>
<dbReference type="EMBL" id="VTRV01000153">
    <property type="protein sequence ID" value="TZF86981.1"/>
    <property type="molecule type" value="Genomic_DNA"/>
</dbReference>
<gene>
    <name evidence="3" type="ORF">FW784_11715</name>
</gene>
<evidence type="ECO:0000259" key="2">
    <source>
        <dbReference type="Pfam" id="PF01171"/>
    </source>
</evidence>